<dbReference type="Proteomes" id="UP000012073">
    <property type="component" value="Unassembled WGS sequence"/>
</dbReference>
<dbReference type="AlphaFoldDB" id="R7QNU6"/>
<dbReference type="EMBL" id="HG002005">
    <property type="protein sequence ID" value="CDF39151.1"/>
    <property type="molecule type" value="Genomic_DNA"/>
</dbReference>
<evidence type="ECO:0000256" key="3">
    <source>
        <dbReference type="PIRNR" id="PIRNR006221"/>
    </source>
</evidence>
<dbReference type="InterPro" id="IPR011009">
    <property type="entry name" value="Kinase-like_dom_sf"/>
</dbReference>
<protein>
    <recommendedName>
        <fullName evidence="1">protein-ribulosamine 3-kinase</fullName>
        <ecNumber evidence="1">2.7.1.172</ecNumber>
    </recommendedName>
</protein>
<dbReference type="OrthoDB" id="5772781at2759"/>
<dbReference type="PANTHER" id="PTHR12149:SF8">
    <property type="entry name" value="PROTEIN-RIBULOSAMINE 3-KINASE"/>
    <property type="match status" value="1"/>
</dbReference>
<dbReference type="EC" id="2.7.1.172" evidence="1"/>
<name>R7QNU6_CHOCR</name>
<dbReference type="PhylomeDB" id="R7QNU6"/>
<comment type="similarity">
    <text evidence="3">Belongs to the fructosamine kinase family.</text>
</comment>
<evidence type="ECO:0000256" key="2">
    <source>
        <dbReference type="ARBA" id="ARBA00048655"/>
    </source>
</evidence>
<comment type="catalytic activity">
    <reaction evidence="2">
        <text>N(6)-D-ribulosyl-L-lysyl-[protein] + ATP = N(6)-(3-O-phospho-D-ribulosyl)-L-lysyl-[protein] + ADP + H(+)</text>
        <dbReference type="Rhea" id="RHEA:48432"/>
        <dbReference type="Rhea" id="RHEA-COMP:12103"/>
        <dbReference type="Rhea" id="RHEA-COMP:12104"/>
        <dbReference type="ChEBI" id="CHEBI:15378"/>
        <dbReference type="ChEBI" id="CHEBI:30616"/>
        <dbReference type="ChEBI" id="CHEBI:90418"/>
        <dbReference type="ChEBI" id="CHEBI:90420"/>
        <dbReference type="ChEBI" id="CHEBI:456216"/>
        <dbReference type="EC" id="2.7.1.172"/>
    </reaction>
    <physiologicalReaction direction="left-to-right" evidence="2">
        <dbReference type="Rhea" id="RHEA:48433"/>
    </physiologicalReaction>
</comment>
<dbReference type="RefSeq" id="XP_005719062.1">
    <property type="nucleotide sequence ID" value="XM_005719005.1"/>
</dbReference>
<gene>
    <name evidence="4" type="ORF">CHC_T00000139001</name>
</gene>
<dbReference type="GO" id="GO:0016301">
    <property type="term" value="F:kinase activity"/>
    <property type="evidence" value="ECO:0007669"/>
    <property type="project" value="UniProtKB-UniRule"/>
</dbReference>
<organism evidence="4 5">
    <name type="scientific">Chondrus crispus</name>
    <name type="common">Carrageen Irish moss</name>
    <name type="synonym">Polymorpha crispa</name>
    <dbReference type="NCBI Taxonomy" id="2769"/>
    <lineage>
        <taxon>Eukaryota</taxon>
        <taxon>Rhodophyta</taxon>
        <taxon>Florideophyceae</taxon>
        <taxon>Rhodymeniophycidae</taxon>
        <taxon>Gigartinales</taxon>
        <taxon>Gigartinaceae</taxon>
        <taxon>Chondrus</taxon>
    </lineage>
</organism>
<dbReference type="OMA" id="RECDIAM"/>
<sequence length="347" mass="39153">MPQNSPNRSWTTSITFVAPSFVRIGSLISGGKNSQRVDKSWSCVKRCRPMANATTDELEKVIHERLDVGKVTAMTRAGTSGWAVMHRATTDTGKRLFIKVSREDASMFQGEAQGLSAMFDTQTIRVPEVFQYGQLSSVQGSYIIMEALDLSPIYDQGELGRQLARLHLADPVLPEAHQGRFGFSIDNTIGATPQPNGWMEDWVSFFRERRLKHQLLLTGDSGLIDRGNRLCLRLNDLFDDIKDDIKPSLLHGDLWSGNISGEYAAPVIFDPACYYGHHEADFGMSWCGGFASGFWEGYHDLIPRAPRFEQRQKLYQLYHFLNHYNLFGGGYYGMADLILDQLLKELQ</sequence>
<dbReference type="Gene3D" id="3.90.1200.10">
    <property type="match status" value="1"/>
</dbReference>
<keyword evidence="3" id="KW-0808">Transferase</keyword>
<keyword evidence="5" id="KW-1185">Reference proteome</keyword>
<proteinExistence type="inferred from homology"/>
<dbReference type="PIRSF" id="PIRSF006221">
    <property type="entry name" value="Ketosamine-3-kinase"/>
    <property type="match status" value="1"/>
</dbReference>
<dbReference type="Pfam" id="PF03881">
    <property type="entry name" value="Fructosamin_kin"/>
    <property type="match status" value="1"/>
</dbReference>
<evidence type="ECO:0000313" key="4">
    <source>
        <dbReference type="EMBL" id="CDF39151.1"/>
    </source>
</evidence>
<dbReference type="SUPFAM" id="SSF56112">
    <property type="entry name" value="Protein kinase-like (PK-like)"/>
    <property type="match status" value="1"/>
</dbReference>
<dbReference type="InterPro" id="IPR016477">
    <property type="entry name" value="Fructo-/Ketosamine-3-kinase"/>
</dbReference>
<dbReference type="Gene3D" id="3.30.200.20">
    <property type="entry name" value="Phosphorylase Kinase, domain 1"/>
    <property type="match status" value="1"/>
</dbReference>
<keyword evidence="3" id="KW-0418">Kinase</keyword>
<dbReference type="Gramene" id="CDF39151">
    <property type="protein sequence ID" value="CDF39151"/>
    <property type="gene ID" value="CHC_T00000139001"/>
</dbReference>
<dbReference type="KEGG" id="ccp:CHC_T00000139001"/>
<evidence type="ECO:0000256" key="1">
    <source>
        <dbReference type="ARBA" id="ARBA00011961"/>
    </source>
</evidence>
<reference evidence="5" key="1">
    <citation type="journal article" date="2013" name="Proc. Natl. Acad. Sci. U.S.A.">
        <title>Genome structure and metabolic features in the red seaweed Chondrus crispus shed light on evolution of the Archaeplastida.</title>
        <authorList>
            <person name="Collen J."/>
            <person name="Porcel B."/>
            <person name="Carre W."/>
            <person name="Ball S.G."/>
            <person name="Chaparro C."/>
            <person name="Tonon T."/>
            <person name="Barbeyron T."/>
            <person name="Michel G."/>
            <person name="Noel B."/>
            <person name="Valentin K."/>
            <person name="Elias M."/>
            <person name="Artiguenave F."/>
            <person name="Arun A."/>
            <person name="Aury J.M."/>
            <person name="Barbosa-Neto J.F."/>
            <person name="Bothwell J.H."/>
            <person name="Bouget F.Y."/>
            <person name="Brillet L."/>
            <person name="Cabello-Hurtado F."/>
            <person name="Capella-Gutierrez S."/>
            <person name="Charrier B."/>
            <person name="Cladiere L."/>
            <person name="Cock J.M."/>
            <person name="Coelho S.M."/>
            <person name="Colleoni C."/>
            <person name="Czjzek M."/>
            <person name="Da Silva C."/>
            <person name="Delage L."/>
            <person name="Denoeud F."/>
            <person name="Deschamps P."/>
            <person name="Dittami S.M."/>
            <person name="Gabaldon T."/>
            <person name="Gachon C.M."/>
            <person name="Groisillier A."/>
            <person name="Herve C."/>
            <person name="Jabbari K."/>
            <person name="Katinka M."/>
            <person name="Kloareg B."/>
            <person name="Kowalczyk N."/>
            <person name="Labadie K."/>
            <person name="Leblanc C."/>
            <person name="Lopez P.J."/>
            <person name="McLachlan D.H."/>
            <person name="Meslet-Cladiere L."/>
            <person name="Moustafa A."/>
            <person name="Nehr Z."/>
            <person name="Nyvall Collen P."/>
            <person name="Panaud O."/>
            <person name="Partensky F."/>
            <person name="Poulain J."/>
            <person name="Rensing S.A."/>
            <person name="Rousvoal S."/>
            <person name="Samson G."/>
            <person name="Symeonidi A."/>
            <person name="Weissenbach J."/>
            <person name="Zambounis A."/>
            <person name="Wincker P."/>
            <person name="Boyen C."/>
        </authorList>
    </citation>
    <scope>NUCLEOTIDE SEQUENCE [LARGE SCALE GENOMIC DNA]</scope>
    <source>
        <strain evidence="5">cv. Stackhouse</strain>
    </source>
</reference>
<dbReference type="GeneID" id="17326781"/>
<accession>R7QNU6</accession>
<evidence type="ECO:0000313" key="5">
    <source>
        <dbReference type="Proteomes" id="UP000012073"/>
    </source>
</evidence>
<dbReference type="PANTHER" id="PTHR12149">
    <property type="entry name" value="FRUCTOSAMINE 3 KINASE-RELATED PROTEIN"/>
    <property type="match status" value="1"/>
</dbReference>
<dbReference type="GO" id="GO:0102193">
    <property type="term" value="F:protein-ribulosamine 3-kinase activity"/>
    <property type="evidence" value="ECO:0007669"/>
    <property type="project" value="UniProtKB-EC"/>
</dbReference>